<evidence type="ECO:0000313" key="1">
    <source>
        <dbReference type="EMBL" id="MDZ5760833.1"/>
    </source>
</evidence>
<comment type="caution">
    <text evidence="1">The sequence shown here is derived from an EMBL/GenBank/DDBJ whole genome shotgun (WGS) entry which is preliminary data.</text>
</comment>
<reference evidence="1" key="1">
    <citation type="submission" date="2023-08" db="EMBL/GenBank/DDBJ databases">
        <title>Genomic characterization of piscicolin 126 produced by Carnobacterium maltaromaticum CM22 strain isolated from salmon (Salmo salar).</title>
        <authorList>
            <person name="Gonzalez-Gragera E."/>
            <person name="Garcia-Lopez J.D."/>
            <person name="Teso-Perez C."/>
            <person name="Gimenez-Hernandez I."/>
            <person name="Peralta-Sanchez J.M."/>
            <person name="Valdivia E."/>
            <person name="Montalban-Lopez M."/>
            <person name="Martin-Platero A.M."/>
            <person name="Banos A."/>
            <person name="Martinez-Bueno M."/>
        </authorList>
    </citation>
    <scope>NUCLEOTIDE SEQUENCE</scope>
    <source>
        <strain evidence="1">CM22</strain>
    </source>
</reference>
<evidence type="ECO:0000313" key="2">
    <source>
        <dbReference type="Proteomes" id="UP001290462"/>
    </source>
</evidence>
<name>A0AAW9JYV3_CARML</name>
<sequence>MKKYNGDWKLIEGKLDFERINQLPDCLEKKHLAEIIVRLKKEEFEPFWFYVHEYPAEGVYILCSGHQNNYFCIQEVDGSLVPHYTTLKRDEKGHNNFPCSTIRESIEKMEC</sequence>
<dbReference type="EMBL" id="JAVBVO010000046">
    <property type="protein sequence ID" value="MDZ5760833.1"/>
    <property type="molecule type" value="Genomic_DNA"/>
</dbReference>
<gene>
    <name evidence="1" type="ORF">RAK27_19495</name>
</gene>
<organism evidence="1 2">
    <name type="scientific">Carnobacterium maltaromaticum</name>
    <name type="common">Carnobacterium piscicola</name>
    <dbReference type="NCBI Taxonomy" id="2751"/>
    <lineage>
        <taxon>Bacteria</taxon>
        <taxon>Bacillati</taxon>
        <taxon>Bacillota</taxon>
        <taxon>Bacilli</taxon>
        <taxon>Lactobacillales</taxon>
        <taxon>Carnobacteriaceae</taxon>
        <taxon>Carnobacterium</taxon>
    </lineage>
</organism>
<dbReference type="AlphaFoldDB" id="A0AAW9JYV3"/>
<proteinExistence type="predicted"/>
<dbReference type="Proteomes" id="UP001290462">
    <property type="component" value="Unassembled WGS sequence"/>
</dbReference>
<accession>A0AAW9JYV3</accession>
<protein>
    <submittedName>
        <fullName evidence="1">Uncharacterized protein</fullName>
    </submittedName>
</protein>